<dbReference type="Proteomes" id="UP000515154">
    <property type="component" value="Linkage group LG1"/>
</dbReference>
<feature type="region of interest" description="Disordered" evidence="2">
    <location>
        <begin position="558"/>
        <end position="606"/>
    </location>
</feature>
<accession>A0A6P7SQI8</accession>
<feature type="compositionally biased region" description="Basic residues" evidence="2">
    <location>
        <begin position="501"/>
        <end position="521"/>
    </location>
</feature>
<feature type="compositionally biased region" description="Low complexity" evidence="2">
    <location>
        <begin position="293"/>
        <end position="312"/>
    </location>
</feature>
<keyword evidence="3" id="KW-1185">Reference proteome</keyword>
<evidence type="ECO:0000313" key="3">
    <source>
        <dbReference type="Proteomes" id="UP000515154"/>
    </source>
</evidence>
<feature type="compositionally biased region" description="Low complexity" evidence="2">
    <location>
        <begin position="618"/>
        <end position="670"/>
    </location>
</feature>
<feature type="compositionally biased region" description="Low complexity" evidence="2">
    <location>
        <begin position="488"/>
        <end position="500"/>
    </location>
</feature>
<protein>
    <recommendedName>
        <fullName evidence="5">Immediate early response gene 5-like protein</fullName>
    </recommendedName>
</protein>
<organism evidence="3 4">
    <name type="scientific">Octopus sinensis</name>
    <name type="common">East Asian common octopus</name>
    <dbReference type="NCBI Taxonomy" id="2607531"/>
    <lineage>
        <taxon>Eukaryota</taxon>
        <taxon>Metazoa</taxon>
        <taxon>Spiralia</taxon>
        <taxon>Lophotrochozoa</taxon>
        <taxon>Mollusca</taxon>
        <taxon>Cephalopoda</taxon>
        <taxon>Coleoidea</taxon>
        <taxon>Octopodiformes</taxon>
        <taxon>Octopoda</taxon>
        <taxon>Incirrata</taxon>
        <taxon>Octopodidae</taxon>
        <taxon>Octopus</taxon>
    </lineage>
</organism>
<evidence type="ECO:0000313" key="4">
    <source>
        <dbReference type="RefSeq" id="XP_029640529.1"/>
    </source>
</evidence>
<proteinExistence type="inferred from homology"/>
<evidence type="ECO:0008006" key="5">
    <source>
        <dbReference type="Google" id="ProtNLM"/>
    </source>
</evidence>
<feature type="compositionally biased region" description="Basic residues" evidence="2">
    <location>
        <begin position="313"/>
        <end position="329"/>
    </location>
</feature>
<feature type="region of interest" description="Disordered" evidence="2">
    <location>
        <begin position="483"/>
        <end position="530"/>
    </location>
</feature>
<comment type="similarity">
    <text evidence="1">Belongs to the IER family.</text>
</comment>
<evidence type="ECO:0000256" key="2">
    <source>
        <dbReference type="SAM" id="MobiDB-lite"/>
    </source>
</evidence>
<feature type="compositionally biased region" description="Basic and acidic residues" evidence="2">
    <location>
        <begin position="565"/>
        <end position="581"/>
    </location>
</feature>
<evidence type="ECO:0000256" key="1">
    <source>
        <dbReference type="ARBA" id="ARBA00006186"/>
    </source>
</evidence>
<dbReference type="RefSeq" id="XP_029640529.1">
    <property type="nucleotide sequence ID" value="XM_029784669.2"/>
</dbReference>
<reference evidence="4" key="1">
    <citation type="submission" date="2025-08" db="UniProtKB">
        <authorList>
            <consortium name="RefSeq"/>
        </authorList>
    </citation>
    <scope>IDENTIFICATION</scope>
</reference>
<dbReference type="PANTHER" id="PTHR15895">
    <property type="entry name" value="IMMEDIATE EARLY RESPONSE GENE"/>
    <property type="match status" value="1"/>
</dbReference>
<feature type="region of interest" description="Disordered" evidence="2">
    <location>
        <begin position="293"/>
        <end position="336"/>
    </location>
</feature>
<name>A0A6P7SQI8_9MOLL</name>
<gene>
    <name evidence="4" type="primary">LOC115215503</name>
</gene>
<dbReference type="InterPro" id="IPR008653">
    <property type="entry name" value="IER"/>
</dbReference>
<dbReference type="AlphaFoldDB" id="A0A6P7SQI8"/>
<feature type="compositionally biased region" description="Low complexity" evidence="2">
    <location>
        <begin position="680"/>
        <end position="725"/>
    </location>
</feature>
<sequence>MATEAQKLIALSLGKIAASRNQRGGINLHKNLLVASVLHRARSVYMLENYQSFIMNKNRQMEPHVNTPPVHNSKEQLQHSNVAPNHDLNGSLTTTTATATTTTSMGGPSLEMPSSCAMEQESAACSIPNNSPIDFGNNVDSNTDDCMLSRSNKTEDIEGSGKIPTAVLGVGHEVVPSYTNSVPTASTSSFLPAGTITNAVVSSCTNNSRSYNTSHTTNNHMISGPCSTVRHKNVDVFSTPSVDYSMVHNSCMNDDKENTPPSQNMDYDLESLCSSGANNTGVNMVNSSVIQPHHMQYHHQQQQQQQQQQHHSSLLHHHSHHPHPHHHYHPPPQPLQMQVTTSSCFLYPGTDSTGTYTNSNHATVSGDNNQQQSCAFSSNNNNVLVLGSQGQTLSKSAIKRKRPSYDLPDSGQTMMMLNGCNGNRGMATGHNNQLVPSLPTSVSSTSLSCSYSSAFSPACPKRSRLTDCLVLADHNNKYDTLNTEHEMSSQPQQQIQQQFHQQHHPHVNNNSHSHHQTHHHPQQQPVADSTSQISNLVSIFHSGFSGLCSTVTTPITHGNGSRATMENDHHHNQQLHHDHEHDHHHHNHHQQQQTKDSGGGYDSGGSFVRAATASTCTTSSSTISNNNNNNNNSNNGSYCSNNNLSPSQHFTTNTTSTTTATSTNSTATTNQGNNNSHGITTISSSTPTTTTTSTTTTTTSSTTSTTSSNNNNSNSSSSCNSTTTTNTTKTAAALSNNRVDSLSSSAAACSTQVKDNRIEASLRTVIALTV</sequence>
<dbReference type="Pfam" id="PF05760">
    <property type="entry name" value="IER"/>
    <property type="match status" value="1"/>
</dbReference>
<feature type="region of interest" description="Disordered" evidence="2">
    <location>
        <begin position="618"/>
        <end position="725"/>
    </location>
</feature>
<dbReference type="KEGG" id="osn:115215503"/>